<dbReference type="CDD" id="cd07377">
    <property type="entry name" value="WHTH_GntR"/>
    <property type="match status" value="1"/>
</dbReference>
<reference evidence="9" key="1">
    <citation type="submission" date="2020-04" db="EMBL/GenBank/DDBJ databases">
        <authorList>
            <person name="Kittiwongwattana C."/>
        </authorList>
    </citation>
    <scope>NUCLEOTIDE SEQUENCE [LARGE SCALE GENOMIC DNA]</scope>
    <source>
        <strain evidence="9">1310</strain>
    </source>
</reference>
<dbReference type="SMART" id="SM00345">
    <property type="entry name" value="HTH_GNTR"/>
    <property type="match status" value="1"/>
</dbReference>
<keyword evidence="10" id="KW-1185">Reference proteome</keyword>
<evidence type="ECO:0000256" key="1">
    <source>
        <dbReference type="ARBA" id="ARBA00005384"/>
    </source>
</evidence>
<dbReference type="GO" id="GO:0030170">
    <property type="term" value="F:pyridoxal phosphate binding"/>
    <property type="evidence" value="ECO:0007669"/>
    <property type="project" value="InterPro"/>
</dbReference>
<sequence length="496" mass="55757">MSSPIFSLLQLDRDDKQPVYLQLANQLMGFIRTGPLHAGQRLPSSREMAEKLQLHRKTVVRAYDELLAQGWLESHTGSGTFVARHLPKTELQTLTANEEATFNPLRTAGFSFTVPEHLNRPVMKAYSQLHLDDGFPDARLAPLDELTRNYRSQLLNGNPYVRLGYGDTTGASRLRQELSEYLNETRGLNTTAENILIVRGTIMGFFLVATGLVGKGDHVVSASMSWAGAAANFRQAGAQLHTVPVDEHGMDTDALERICQQKKVRMVYVTPHHHYPTTVVLRTDRRLQLLRLSEKYGFIIFEDDYDYDFHYLSKPLAPLASADKAGMVMYGGSFTKAISPAFRVGYLVGSENVINYLAKLRRIVDRQGDLMLENAFAALLQSGVIHRHLRKSLRLYRERRDIFCELLRSELGDDVHFQVPVGGLAVWTGFDPRINLKTLAEKALQQGLYFYDGHTFDGPGVKLNHTRLGFASSNPSELEQAVGILRKIISQSKLRS</sequence>
<dbReference type="Pfam" id="PF00155">
    <property type="entry name" value="Aminotran_1_2"/>
    <property type="match status" value="1"/>
</dbReference>
<dbReference type="Pfam" id="PF00392">
    <property type="entry name" value="GntR"/>
    <property type="match status" value="1"/>
</dbReference>
<evidence type="ECO:0000313" key="7">
    <source>
        <dbReference type="EMBL" id="QJB30033.1"/>
    </source>
</evidence>
<dbReference type="GO" id="GO:0008483">
    <property type="term" value="F:transaminase activity"/>
    <property type="evidence" value="ECO:0007669"/>
    <property type="project" value="UniProtKB-KW"/>
</dbReference>
<evidence type="ECO:0000256" key="3">
    <source>
        <dbReference type="ARBA" id="ARBA00023015"/>
    </source>
</evidence>
<comment type="similarity">
    <text evidence="1">In the C-terminal section; belongs to the class-I pyridoxal-phosphate-dependent aminotransferase family.</text>
</comment>
<dbReference type="Proteomes" id="UP000502421">
    <property type="component" value="Chromosome"/>
</dbReference>
<keyword evidence="7" id="KW-0808">Transferase</keyword>
<dbReference type="Gene3D" id="1.10.10.10">
    <property type="entry name" value="Winged helix-like DNA-binding domain superfamily/Winged helix DNA-binding domain"/>
    <property type="match status" value="1"/>
</dbReference>
<dbReference type="PRINTS" id="PR00035">
    <property type="entry name" value="HTHGNTR"/>
</dbReference>
<evidence type="ECO:0000256" key="5">
    <source>
        <dbReference type="ARBA" id="ARBA00023163"/>
    </source>
</evidence>
<dbReference type="InterPro" id="IPR015424">
    <property type="entry name" value="PyrdxlP-dep_Trfase"/>
</dbReference>
<evidence type="ECO:0000313" key="10">
    <source>
        <dbReference type="Proteomes" id="UP000503144"/>
    </source>
</evidence>
<dbReference type="InterPro" id="IPR015421">
    <property type="entry name" value="PyrdxlP-dep_Trfase_major"/>
</dbReference>
<dbReference type="SUPFAM" id="SSF53383">
    <property type="entry name" value="PLP-dependent transferases"/>
    <property type="match status" value="1"/>
</dbReference>
<dbReference type="KEGG" id="coy:HF329_01390"/>
<keyword evidence="2" id="KW-0663">Pyridoxal phosphate</keyword>
<keyword evidence="3" id="KW-0805">Transcription regulation</keyword>
<dbReference type="SUPFAM" id="SSF46785">
    <property type="entry name" value="Winged helix' DNA-binding domain"/>
    <property type="match status" value="1"/>
</dbReference>
<dbReference type="RefSeq" id="WP_168802319.1">
    <property type="nucleotide sequence ID" value="NZ_CP051204.2"/>
</dbReference>
<dbReference type="Gene3D" id="3.40.640.10">
    <property type="entry name" value="Type I PLP-dependent aspartate aminotransferase-like (Major domain)"/>
    <property type="match status" value="1"/>
</dbReference>
<name>A0AAE6ZBR2_9BACT</name>
<dbReference type="PANTHER" id="PTHR46577">
    <property type="entry name" value="HTH-TYPE TRANSCRIPTIONAL REGULATORY PROTEIN GABR"/>
    <property type="match status" value="1"/>
</dbReference>
<organism evidence="7 9">
    <name type="scientific">Chitinophaga oryzae</name>
    <dbReference type="NCBI Taxonomy" id="2725414"/>
    <lineage>
        <taxon>Bacteria</taxon>
        <taxon>Pseudomonadati</taxon>
        <taxon>Bacteroidota</taxon>
        <taxon>Chitinophagia</taxon>
        <taxon>Chitinophagales</taxon>
        <taxon>Chitinophagaceae</taxon>
        <taxon>Chitinophaga</taxon>
    </lineage>
</organism>
<dbReference type="InterPro" id="IPR000524">
    <property type="entry name" value="Tscrpt_reg_HTH_GntR"/>
</dbReference>
<evidence type="ECO:0000256" key="2">
    <source>
        <dbReference type="ARBA" id="ARBA00022898"/>
    </source>
</evidence>
<accession>A0AAE6ZBR2</accession>
<dbReference type="InterPro" id="IPR036388">
    <property type="entry name" value="WH-like_DNA-bd_sf"/>
</dbReference>
<evidence type="ECO:0000313" key="8">
    <source>
        <dbReference type="EMBL" id="QJB36530.1"/>
    </source>
</evidence>
<protein>
    <submittedName>
        <fullName evidence="7">PLP-dependent aminotransferase family protein</fullName>
    </submittedName>
</protein>
<dbReference type="InterPro" id="IPR036390">
    <property type="entry name" value="WH_DNA-bd_sf"/>
</dbReference>
<dbReference type="PROSITE" id="PS50949">
    <property type="entry name" value="HTH_GNTR"/>
    <property type="match status" value="1"/>
</dbReference>
<evidence type="ECO:0000259" key="6">
    <source>
        <dbReference type="PROSITE" id="PS50949"/>
    </source>
</evidence>
<dbReference type="InterPro" id="IPR051446">
    <property type="entry name" value="HTH_trans_reg/aminotransferase"/>
</dbReference>
<reference evidence="7" key="2">
    <citation type="submission" date="2020-09" db="EMBL/GenBank/DDBJ databases">
        <authorList>
            <person name="Kittiwongwattana C."/>
        </authorList>
    </citation>
    <scope>NUCLEOTIDE SEQUENCE</scope>
    <source>
        <strain evidence="8">1303</strain>
        <strain evidence="7">1310</strain>
    </source>
</reference>
<proteinExistence type="inferred from homology"/>
<evidence type="ECO:0000256" key="4">
    <source>
        <dbReference type="ARBA" id="ARBA00023125"/>
    </source>
</evidence>
<dbReference type="GO" id="GO:0003700">
    <property type="term" value="F:DNA-binding transcription factor activity"/>
    <property type="evidence" value="ECO:0007669"/>
    <property type="project" value="InterPro"/>
</dbReference>
<dbReference type="GO" id="GO:0003677">
    <property type="term" value="F:DNA binding"/>
    <property type="evidence" value="ECO:0007669"/>
    <property type="project" value="UniProtKB-KW"/>
</dbReference>
<dbReference type="EMBL" id="CP051204">
    <property type="protein sequence ID" value="QJB36530.1"/>
    <property type="molecule type" value="Genomic_DNA"/>
</dbReference>
<dbReference type="AlphaFoldDB" id="A0AAE6ZBR2"/>
<dbReference type="CDD" id="cd00609">
    <property type="entry name" value="AAT_like"/>
    <property type="match status" value="1"/>
</dbReference>
<dbReference type="Proteomes" id="UP000503144">
    <property type="component" value="Chromosome"/>
</dbReference>
<feature type="domain" description="HTH gntR-type" evidence="6">
    <location>
        <begin position="17"/>
        <end position="85"/>
    </location>
</feature>
<dbReference type="PANTHER" id="PTHR46577:SF2">
    <property type="entry name" value="TRANSCRIPTIONAL REGULATORY PROTEIN"/>
    <property type="match status" value="1"/>
</dbReference>
<keyword evidence="5" id="KW-0804">Transcription</keyword>
<dbReference type="InterPro" id="IPR004839">
    <property type="entry name" value="Aminotransferase_I/II_large"/>
</dbReference>
<keyword evidence="7" id="KW-0032">Aminotransferase</keyword>
<gene>
    <name evidence="8" type="ORF">HF324_01095</name>
    <name evidence="7" type="ORF">HF329_01390</name>
</gene>
<evidence type="ECO:0000313" key="9">
    <source>
        <dbReference type="Proteomes" id="UP000502421"/>
    </source>
</evidence>
<dbReference type="EMBL" id="CP051205">
    <property type="protein sequence ID" value="QJB30033.1"/>
    <property type="molecule type" value="Genomic_DNA"/>
</dbReference>
<keyword evidence="4" id="KW-0238">DNA-binding</keyword>